<feature type="domain" description="DUF4124" evidence="2">
    <location>
        <begin position="13"/>
        <end position="45"/>
    </location>
</feature>
<feature type="chain" id="PRO_5009200486" description="DUF4124 domain-containing protein" evidence="1">
    <location>
        <begin position="21"/>
        <end position="167"/>
    </location>
</feature>
<keyword evidence="4" id="KW-1185">Reference proteome</keyword>
<reference evidence="4" key="1">
    <citation type="submission" date="2016-09" db="EMBL/GenBank/DDBJ databases">
        <authorList>
            <person name="Wan X."/>
            <person name="Hou S."/>
        </authorList>
    </citation>
    <scope>NUCLEOTIDE SEQUENCE [LARGE SCALE GENOMIC DNA]</scope>
    <source>
        <strain evidence="4">KH87</strain>
    </source>
</reference>
<proteinExistence type="predicted"/>
<evidence type="ECO:0000313" key="4">
    <source>
        <dbReference type="Proteomes" id="UP000242258"/>
    </source>
</evidence>
<dbReference type="AlphaFoldDB" id="A0A1E7Q8B0"/>
<dbReference type="Proteomes" id="UP000242258">
    <property type="component" value="Unassembled WGS sequence"/>
</dbReference>
<dbReference type="STRING" id="1628148.BI198_12690"/>
<feature type="signal peptide" evidence="1">
    <location>
        <begin position="1"/>
        <end position="20"/>
    </location>
</feature>
<dbReference type="Pfam" id="PF13511">
    <property type="entry name" value="DUF4124"/>
    <property type="match status" value="1"/>
</dbReference>
<sequence length="167" mass="18803">MKYRLLLLTLIFIASSNVHANVYKCEVDGVVTFSQSPCADDAEITDYSRENADPVLNNSQPVAGINSSAIGETPEQTFERIALANNKRDLMSRINWKKREVKKVINERNAKIASVRNQKGKVQLNVAGVLYEDSLSNDIMAITSQYDVTINELNREIDQMMAEHQKL</sequence>
<name>A0A1E7Q8B0_9GAMM</name>
<keyword evidence="1" id="KW-0732">Signal</keyword>
<gene>
    <name evidence="3" type="ORF">BI198_12690</name>
</gene>
<accession>A0A1E7Q8B0</accession>
<dbReference type="EMBL" id="MKEK01000001">
    <property type="protein sequence ID" value="OEY70331.1"/>
    <property type="molecule type" value="Genomic_DNA"/>
</dbReference>
<evidence type="ECO:0000259" key="2">
    <source>
        <dbReference type="Pfam" id="PF13511"/>
    </source>
</evidence>
<evidence type="ECO:0000256" key="1">
    <source>
        <dbReference type="SAM" id="SignalP"/>
    </source>
</evidence>
<protein>
    <recommendedName>
        <fullName evidence="2">DUF4124 domain-containing protein</fullName>
    </recommendedName>
</protein>
<organism evidence="3 4">
    <name type="scientific">Rheinheimera salexigens</name>
    <dbReference type="NCBI Taxonomy" id="1628148"/>
    <lineage>
        <taxon>Bacteria</taxon>
        <taxon>Pseudomonadati</taxon>
        <taxon>Pseudomonadota</taxon>
        <taxon>Gammaproteobacteria</taxon>
        <taxon>Chromatiales</taxon>
        <taxon>Chromatiaceae</taxon>
        <taxon>Rheinheimera</taxon>
    </lineage>
</organism>
<comment type="caution">
    <text evidence="3">The sequence shown here is derived from an EMBL/GenBank/DDBJ whole genome shotgun (WGS) entry which is preliminary data.</text>
</comment>
<evidence type="ECO:0000313" key="3">
    <source>
        <dbReference type="EMBL" id="OEY70331.1"/>
    </source>
</evidence>
<dbReference type="RefSeq" id="WP_070049885.1">
    <property type="nucleotide sequence ID" value="NZ_CBCSDO010000008.1"/>
</dbReference>
<dbReference type="InterPro" id="IPR025392">
    <property type="entry name" value="DUF4124"/>
</dbReference>
<dbReference type="OrthoDB" id="5771047at2"/>